<comment type="caution">
    <text evidence="1">The sequence shown here is derived from an EMBL/GenBank/DDBJ whole genome shotgun (WGS) entry which is preliminary data.</text>
</comment>
<reference evidence="1" key="1">
    <citation type="journal article" date="2020" name="Nat. Commun.">
        <title>Large-scale genome sequencing of mycorrhizal fungi provides insights into the early evolution of symbiotic traits.</title>
        <authorList>
            <person name="Miyauchi S."/>
            <person name="Kiss E."/>
            <person name="Kuo A."/>
            <person name="Drula E."/>
            <person name="Kohler A."/>
            <person name="Sanchez-Garcia M."/>
            <person name="Morin E."/>
            <person name="Andreopoulos B."/>
            <person name="Barry K.W."/>
            <person name="Bonito G."/>
            <person name="Buee M."/>
            <person name="Carver A."/>
            <person name="Chen C."/>
            <person name="Cichocki N."/>
            <person name="Clum A."/>
            <person name="Culley D."/>
            <person name="Crous P.W."/>
            <person name="Fauchery L."/>
            <person name="Girlanda M."/>
            <person name="Hayes R.D."/>
            <person name="Keri Z."/>
            <person name="LaButti K."/>
            <person name="Lipzen A."/>
            <person name="Lombard V."/>
            <person name="Magnuson J."/>
            <person name="Maillard F."/>
            <person name="Murat C."/>
            <person name="Nolan M."/>
            <person name="Ohm R.A."/>
            <person name="Pangilinan J."/>
            <person name="Pereira M.F."/>
            <person name="Perotto S."/>
            <person name="Peter M."/>
            <person name="Pfister S."/>
            <person name="Riley R."/>
            <person name="Sitrit Y."/>
            <person name="Stielow J.B."/>
            <person name="Szollosi G."/>
            <person name="Zifcakova L."/>
            <person name="Stursova M."/>
            <person name="Spatafora J.W."/>
            <person name="Tedersoo L."/>
            <person name="Vaario L.M."/>
            <person name="Yamada A."/>
            <person name="Yan M."/>
            <person name="Wang P."/>
            <person name="Xu J."/>
            <person name="Bruns T."/>
            <person name="Baldrian P."/>
            <person name="Vilgalys R."/>
            <person name="Dunand C."/>
            <person name="Henrissat B."/>
            <person name="Grigoriev I.V."/>
            <person name="Hibbett D."/>
            <person name="Nagy L.G."/>
            <person name="Martin F.M."/>
        </authorList>
    </citation>
    <scope>NUCLEOTIDE SEQUENCE</scope>
    <source>
        <strain evidence="1">UP504</strain>
    </source>
</reference>
<protein>
    <submittedName>
        <fullName evidence="1">Uncharacterized protein</fullName>
    </submittedName>
</protein>
<gene>
    <name evidence="1" type="ORF">BS47DRAFT_1391674</name>
</gene>
<sequence>MALKEWDPSWVKGEYKALHGMKYHSCKVLGQEHERLGAEEFAQVYADAISTGHPTKVLNAINAANPM</sequence>
<dbReference type="EMBL" id="MU128951">
    <property type="protein sequence ID" value="KAF9515342.1"/>
    <property type="molecule type" value="Genomic_DNA"/>
</dbReference>
<organism evidence="1 2">
    <name type="scientific">Hydnum rufescens UP504</name>
    <dbReference type="NCBI Taxonomy" id="1448309"/>
    <lineage>
        <taxon>Eukaryota</taxon>
        <taxon>Fungi</taxon>
        <taxon>Dikarya</taxon>
        <taxon>Basidiomycota</taxon>
        <taxon>Agaricomycotina</taxon>
        <taxon>Agaricomycetes</taxon>
        <taxon>Cantharellales</taxon>
        <taxon>Hydnaceae</taxon>
        <taxon>Hydnum</taxon>
    </lineage>
</organism>
<dbReference type="Proteomes" id="UP000886523">
    <property type="component" value="Unassembled WGS sequence"/>
</dbReference>
<evidence type="ECO:0000313" key="2">
    <source>
        <dbReference type="Proteomes" id="UP000886523"/>
    </source>
</evidence>
<evidence type="ECO:0000313" key="1">
    <source>
        <dbReference type="EMBL" id="KAF9515342.1"/>
    </source>
</evidence>
<dbReference type="AlphaFoldDB" id="A0A9P6B0Z1"/>
<name>A0A9P6B0Z1_9AGAM</name>
<accession>A0A9P6B0Z1</accession>
<keyword evidence="2" id="KW-1185">Reference proteome</keyword>
<proteinExistence type="predicted"/>